<feature type="transmembrane region" description="Helical" evidence="1">
    <location>
        <begin position="12"/>
        <end position="32"/>
    </location>
</feature>
<organism evidence="2 3">
    <name type="scientific">Coprinopsis marcescibilis</name>
    <name type="common">Agaric fungus</name>
    <name type="synonym">Psathyrella marcescibilis</name>
    <dbReference type="NCBI Taxonomy" id="230819"/>
    <lineage>
        <taxon>Eukaryota</taxon>
        <taxon>Fungi</taxon>
        <taxon>Dikarya</taxon>
        <taxon>Basidiomycota</taxon>
        <taxon>Agaricomycotina</taxon>
        <taxon>Agaricomycetes</taxon>
        <taxon>Agaricomycetidae</taxon>
        <taxon>Agaricales</taxon>
        <taxon>Agaricineae</taxon>
        <taxon>Psathyrellaceae</taxon>
        <taxon>Coprinopsis</taxon>
    </lineage>
</organism>
<keyword evidence="1" id="KW-1133">Transmembrane helix</keyword>
<keyword evidence="1" id="KW-0812">Transmembrane</keyword>
<evidence type="ECO:0000313" key="3">
    <source>
        <dbReference type="Proteomes" id="UP000307440"/>
    </source>
</evidence>
<protein>
    <submittedName>
        <fullName evidence="2">Uncharacterized protein</fullName>
    </submittedName>
</protein>
<keyword evidence="1" id="KW-0472">Membrane</keyword>
<reference evidence="2 3" key="1">
    <citation type="journal article" date="2019" name="Nat. Ecol. Evol.">
        <title>Megaphylogeny resolves global patterns of mushroom evolution.</title>
        <authorList>
            <person name="Varga T."/>
            <person name="Krizsan K."/>
            <person name="Foldi C."/>
            <person name="Dima B."/>
            <person name="Sanchez-Garcia M."/>
            <person name="Sanchez-Ramirez S."/>
            <person name="Szollosi G.J."/>
            <person name="Szarkandi J.G."/>
            <person name="Papp V."/>
            <person name="Albert L."/>
            <person name="Andreopoulos W."/>
            <person name="Angelini C."/>
            <person name="Antonin V."/>
            <person name="Barry K.W."/>
            <person name="Bougher N.L."/>
            <person name="Buchanan P."/>
            <person name="Buyck B."/>
            <person name="Bense V."/>
            <person name="Catcheside P."/>
            <person name="Chovatia M."/>
            <person name="Cooper J."/>
            <person name="Damon W."/>
            <person name="Desjardin D."/>
            <person name="Finy P."/>
            <person name="Geml J."/>
            <person name="Haridas S."/>
            <person name="Hughes K."/>
            <person name="Justo A."/>
            <person name="Karasinski D."/>
            <person name="Kautmanova I."/>
            <person name="Kiss B."/>
            <person name="Kocsube S."/>
            <person name="Kotiranta H."/>
            <person name="LaButti K.M."/>
            <person name="Lechner B.E."/>
            <person name="Liimatainen K."/>
            <person name="Lipzen A."/>
            <person name="Lukacs Z."/>
            <person name="Mihaltcheva S."/>
            <person name="Morgado L.N."/>
            <person name="Niskanen T."/>
            <person name="Noordeloos M.E."/>
            <person name="Ohm R.A."/>
            <person name="Ortiz-Santana B."/>
            <person name="Ovrebo C."/>
            <person name="Racz N."/>
            <person name="Riley R."/>
            <person name="Savchenko A."/>
            <person name="Shiryaev A."/>
            <person name="Soop K."/>
            <person name="Spirin V."/>
            <person name="Szebenyi C."/>
            <person name="Tomsovsky M."/>
            <person name="Tulloss R.E."/>
            <person name="Uehling J."/>
            <person name="Grigoriev I.V."/>
            <person name="Vagvolgyi C."/>
            <person name="Papp T."/>
            <person name="Martin F.M."/>
            <person name="Miettinen O."/>
            <person name="Hibbett D.S."/>
            <person name="Nagy L.G."/>
        </authorList>
    </citation>
    <scope>NUCLEOTIDE SEQUENCE [LARGE SCALE GENOMIC DNA]</scope>
    <source>
        <strain evidence="2 3">CBS 121175</strain>
    </source>
</reference>
<evidence type="ECO:0000313" key="2">
    <source>
        <dbReference type="EMBL" id="TFK25353.1"/>
    </source>
</evidence>
<evidence type="ECO:0000256" key="1">
    <source>
        <dbReference type="SAM" id="Phobius"/>
    </source>
</evidence>
<name>A0A5C3KZT6_COPMA</name>
<dbReference type="EMBL" id="ML210187">
    <property type="protein sequence ID" value="TFK25353.1"/>
    <property type="molecule type" value="Genomic_DNA"/>
</dbReference>
<accession>A0A5C3KZT6</accession>
<proteinExistence type="predicted"/>
<dbReference type="Proteomes" id="UP000307440">
    <property type="component" value="Unassembled WGS sequence"/>
</dbReference>
<keyword evidence="3" id="KW-1185">Reference proteome</keyword>
<sequence length="150" mass="17245">MELLVCYLWRWVGLVMAMVSEFFDFLGFWLWFGGVGSRCAYAPYRFVVPFGAMACRWWWWRRACALIVATFGGDATWNDVFLSAICLLGPGRTLYLSDRVQAGRNSSRYVRCSPYFPGFFASPLGSVVFMAYGVCLFRLKRVLFIANFPM</sequence>
<gene>
    <name evidence="2" type="ORF">FA15DRAFT_360648</name>
</gene>
<feature type="transmembrane region" description="Helical" evidence="1">
    <location>
        <begin position="118"/>
        <end position="139"/>
    </location>
</feature>
<dbReference type="AlphaFoldDB" id="A0A5C3KZT6"/>